<dbReference type="InterPro" id="IPR013083">
    <property type="entry name" value="Znf_RING/FYVE/PHD"/>
</dbReference>
<dbReference type="Pfam" id="PF13920">
    <property type="entry name" value="zf-C3HC4_3"/>
    <property type="match status" value="1"/>
</dbReference>
<keyword evidence="4" id="KW-1185">Reference proteome</keyword>
<dbReference type="PANTHER" id="PTHR46859">
    <property type="entry name" value="TRANSMEMBRANE FRAGILE-X-F-ASSOCIATED PROTEIN"/>
    <property type="match status" value="1"/>
</dbReference>
<feature type="transmembrane region" description="Helical" evidence="2">
    <location>
        <begin position="143"/>
        <end position="166"/>
    </location>
</feature>
<dbReference type="SMART" id="SM00184">
    <property type="entry name" value="RING"/>
    <property type="match status" value="1"/>
</dbReference>
<dbReference type="PANTHER" id="PTHR46859:SF3">
    <property type="entry name" value="RING-TYPE DOMAIN-CONTAINING PROTEIN"/>
    <property type="match status" value="1"/>
</dbReference>
<dbReference type="InterPro" id="IPR001841">
    <property type="entry name" value="Znf_RING"/>
</dbReference>
<feature type="domain" description="RING-type" evidence="3">
    <location>
        <begin position="419"/>
        <end position="454"/>
    </location>
</feature>
<dbReference type="GeneID" id="105158013"/>
<evidence type="ECO:0000313" key="4">
    <source>
        <dbReference type="Proteomes" id="UP000504604"/>
    </source>
</evidence>
<dbReference type="InParanoid" id="A0A6I9SU50"/>
<keyword evidence="1" id="KW-0862">Zinc</keyword>
<name>A0A6I9SU50_SESIN</name>
<feature type="transmembrane region" description="Helical" evidence="2">
    <location>
        <begin position="36"/>
        <end position="53"/>
    </location>
</feature>
<keyword evidence="2" id="KW-1133">Transmembrane helix</keyword>
<dbReference type="Pfam" id="PF10269">
    <property type="entry name" value="Tmemb_185A"/>
    <property type="match status" value="1"/>
</dbReference>
<keyword evidence="1" id="KW-0479">Metal-binding</keyword>
<dbReference type="OrthoDB" id="1711136at2759"/>
<dbReference type="KEGG" id="sind:105158013"/>
<evidence type="ECO:0000256" key="1">
    <source>
        <dbReference type="PROSITE-ProRule" id="PRU00175"/>
    </source>
</evidence>
<keyword evidence="1" id="KW-0863">Zinc-finger</keyword>
<dbReference type="RefSeq" id="XP_011072910.1">
    <property type="nucleotide sequence ID" value="XM_011074608.2"/>
</dbReference>
<reference evidence="5" key="1">
    <citation type="submission" date="2025-08" db="UniProtKB">
        <authorList>
            <consortium name="RefSeq"/>
        </authorList>
    </citation>
    <scope>IDENTIFICATION</scope>
</reference>
<dbReference type="GO" id="GO:0008270">
    <property type="term" value="F:zinc ion binding"/>
    <property type="evidence" value="ECO:0007669"/>
    <property type="project" value="UniProtKB-KW"/>
</dbReference>
<evidence type="ECO:0000259" key="3">
    <source>
        <dbReference type="PROSITE" id="PS50089"/>
    </source>
</evidence>
<feature type="transmembrane region" description="Helical" evidence="2">
    <location>
        <begin position="178"/>
        <end position="198"/>
    </location>
</feature>
<dbReference type="PROSITE" id="PS50089">
    <property type="entry name" value="ZF_RING_2"/>
    <property type="match status" value="1"/>
</dbReference>
<gene>
    <name evidence="5" type="primary">LOC105158013</name>
</gene>
<sequence>MSWRRVGKSLQAVAAHTSLFCFTLLLVLKLDHIVSYSWWIIFFPLWLFHVVVARGRFSLPAPSVPHDRHWAPCHAVVAMPLLVAFELLLCIYLESIYSNGLAAVNLKIVILPLLAFEAIILIDNFRMCKALLPGDDESMTDDAIWETLPHFWVAISMVFFLAATVFTLLKLCGDVGALGWWDLFINYGIAECFAFLVCTKWSNPVIHRNSRTREESSSSTAIRYLDWNSGLVVSSEDHSQDRMCGLQDIGGHIMKIPIIGFQILLCMRLEGTPISARHIPLPVLFSPIFLLQGAGVLFATSRLIEKIVLLLRSEASEGIYFVYSSRIRDCFDFLHHGSRLLGWWSIDETSREEQARLFHDGASGYNTFSGYPPEIVKKMPKKDLAEEVWRLQAALGEQTEITKFSQQEYERLQHEKVLCRVCFEGEITIVLLPCRHRILCSSCSDKCKKCPICRALVDCSPCLLDFIV</sequence>
<protein>
    <submittedName>
        <fullName evidence="5">Uncharacterized protein LOC105158013</fullName>
    </submittedName>
</protein>
<dbReference type="FunCoup" id="A0A6I9SU50">
    <property type="interactions" value="2079"/>
</dbReference>
<organism evidence="4 5">
    <name type="scientific">Sesamum indicum</name>
    <name type="common">Oriental sesame</name>
    <name type="synonym">Sesamum orientale</name>
    <dbReference type="NCBI Taxonomy" id="4182"/>
    <lineage>
        <taxon>Eukaryota</taxon>
        <taxon>Viridiplantae</taxon>
        <taxon>Streptophyta</taxon>
        <taxon>Embryophyta</taxon>
        <taxon>Tracheophyta</taxon>
        <taxon>Spermatophyta</taxon>
        <taxon>Magnoliopsida</taxon>
        <taxon>eudicotyledons</taxon>
        <taxon>Gunneridae</taxon>
        <taxon>Pentapetalae</taxon>
        <taxon>asterids</taxon>
        <taxon>lamiids</taxon>
        <taxon>Lamiales</taxon>
        <taxon>Pedaliaceae</taxon>
        <taxon>Sesamum</taxon>
    </lineage>
</organism>
<dbReference type="AlphaFoldDB" id="A0A6I9SU50"/>
<dbReference type="Proteomes" id="UP000504604">
    <property type="component" value="Linkage group LG3"/>
</dbReference>
<evidence type="ECO:0000256" key="2">
    <source>
        <dbReference type="SAM" id="Phobius"/>
    </source>
</evidence>
<keyword evidence="2" id="KW-0812">Transmembrane</keyword>
<feature type="transmembrane region" description="Helical" evidence="2">
    <location>
        <begin position="73"/>
        <end position="94"/>
    </location>
</feature>
<evidence type="ECO:0000313" key="5">
    <source>
        <dbReference type="RefSeq" id="XP_011072910.1"/>
    </source>
</evidence>
<dbReference type="SUPFAM" id="SSF57850">
    <property type="entry name" value="RING/U-box"/>
    <property type="match status" value="1"/>
</dbReference>
<keyword evidence="2" id="KW-0472">Membrane</keyword>
<proteinExistence type="predicted"/>
<accession>A0A6I9SU50</accession>
<feature type="transmembrane region" description="Helical" evidence="2">
    <location>
        <begin position="100"/>
        <end position="122"/>
    </location>
</feature>
<dbReference type="InterPro" id="IPR019396">
    <property type="entry name" value="TM_Fragile-X-F-assoc"/>
</dbReference>
<feature type="transmembrane region" description="Helical" evidence="2">
    <location>
        <begin position="12"/>
        <end position="30"/>
    </location>
</feature>
<dbReference type="Gene3D" id="3.30.40.10">
    <property type="entry name" value="Zinc/RING finger domain, C3HC4 (zinc finger)"/>
    <property type="match status" value="1"/>
</dbReference>